<sequence length="358" mass="39585">MRPILTKLPPILSSIPPQAPSTPEQIHTAASEWTLRGITLLEQGDPESLATALACFEEAILLREALPLGDNPLYRWGLTAGWMNRGDALTRLGGQDHLTEALRCYDIAISHLHQLPLEADPAFRWRLGVAWINRGHTEQAGASQGSLQRALSCFENALRVMRGHETSPRLDYQQVMAAAWTNHAAALLQIQEQDVLALNSARRAIQHSQSCEHEPSLQETGIRARHALCRAIANLLESPSDKNADTAEAWIHEATDAVEDVMRLTQAAPSRHPLREEIFLFGCRIYRAFQPHFLAEFLDEGLASGTLSEAMKTSARASLTQAAAQIQNENLASLNPEKLDRLIQTLQALSETSQKLRA</sequence>
<dbReference type="InterPro" id="IPR011990">
    <property type="entry name" value="TPR-like_helical_dom_sf"/>
</dbReference>
<evidence type="ECO:0000313" key="1">
    <source>
        <dbReference type="EMBL" id="SKA91879.1"/>
    </source>
</evidence>
<gene>
    <name evidence="1" type="ORF">SAMN02745166_01805</name>
</gene>
<reference evidence="2" key="1">
    <citation type="submission" date="2017-02" db="EMBL/GenBank/DDBJ databases">
        <authorList>
            <person name="Varghese N."/>
            <person name="Submissions S."/>
        </authorList>
    </citation>
    <scope>NUCLEOTIDE SEQUENCE [LARGE SCALE GENOMIC DNA]</scope>
    <source>
        <strain evidence="2">ATCC 700200</strain>
    </source>
</reference>
<protein>
    <recommendedName>
        <fullName evidence="3">Tetratricopeptide repeat-containing protein</fullName>
    </recommendedName>
</protein>
<organism evidence="1 2">
    <name type="scientific">Prosthecobacter debontii</name>
    <dbReference type="NCBI Taxonomy" id="48467"/>
    <lineage>
        <taxon>Bacteria</taxon>
        <taxon>Pseudomonadati</taxon>
        <taxon>Verrucomicrobiota</taxon>
        <taxon>Verrucomicrobiia</taxon>
        <taxon>Verrucomicrobiales</taxon>
        <taxon>Verrucomicrobiaceae</taxon>
        <taxon>Prosthecobacter</taxon>
    </lineage>
</organism>
<name>A0A1T4XQP8_9BACT</name>
<proteinExistence type="predicted"/>
<dbReference type="STRING" id="48467.SAMN02745166_01805"/>
<keyword evidence="2" id="KW-1185">Reference proteome</keyword>
<evidence type="ECO:0000313" key="2">
    <source>
        <dbReference type="Proteomes" id="UP000190774"/>
    </source>
</evidence>
<dbReference type="EMBL" id="FUYE01000005">
    <property type="protein sequence ID" value="SKA91879.1"/>
    <property type="molecule type" value="Genomic_DNA"/>
</dbReference>
<evidence type="ECO:0008006" key="3">
    <source>
        <dbReference type="Google" id="ProtNLM"/>
    </source>
</evidence>
<accession>A0A1T4XQP8</accession>
<dbReference type="Gene3D" id="1.25.40.10">
    <property type="entry name" value="Tetratricopeptide repeat domain"/>
    <property type="match status" value="1"/>
</dbReference>
<dbReference type="SUPFAM" id="SSF48452">
    <property type="entry name" value="TPR-like"/>
    <property type="match status" value="1"/>
</dbReference>
<dbReference type="Proteomes" id="UP000190774">
    <property type="component" value="Unassembled WGS sequence"/>
</dbReference>
<dbReference type="AlphaFoldDB" id="A0A1T4XQP8"/>